<sequence length="166" mass="17843">MRNQSPGSDRRLLNQLSPKMEIPNGSFRRLRTVGGLLGRLIRPTLVAGSTAGSYYSTRPSTPASLIGTRILNGSRIGTQSDAGACLKPITVPIRQRPVHIRTLATRKVGRRLPRRCIVSPMIAEGGGILSRGGGSCHGMTPGSAAPRVSGTHKSLVAQYWLWNNIH</sequence>
<gene>
    <name evidence="1" type="ORF">EJ06DRAFT_268015</name>
</gene>
<dbReference type="AlphaFoldDB" id="A0A6G1HIL7"/>
<keyword evidence="2" id="KW-1185">Reference proteome</keyword>
<dbReference type="EMBL" id="ML996712">
    <property type="protein sequence ID" value="KAF2395696.1"/>
    <property type="molecule type" value="Genomic_DNA"/>
</dbReference>
<reference evidence="1" key="1">
    <citation type="journal article" date="2020" name="Stud. Mycol.">
        <title>101 Dothideomycetes genomes: a test case for predicting lifestyles and emergence of pathogens.</title>
        <authorList>
            <person name="Haridas S."/>
            <person name="Albert R."/>
            <person name="Binder M."/>
            <person name="Bloem J."/>
            <person name="Labutti K."/>
            <person name="Salamov A."/>
            <person name="Andreopoulos B."/>
            <person name="Baker S."/>
            <person name="Barry K."/>
            <person name="Bills G."/>
            <person name="Bluhm B."/>
            <person name="Cannon C."/>
            <person name="Castanera R."/>
            <person name="Culley D."/>
            <person name="Daum C."/>
            <person name="Ezra D."/>
            <person name="Gonzalez J."/>
            <person name="Henrissat B."/>
            <person name="Kuo A."/>
            <person name="Liang C."/>
            <person name="Lipzen A."/>
            <person name="Lutzoni F."/>
            <person name="Magnuson J."/>
            <person name="Mondo S."/>
            <person name="Nolan M."/>
            <person name="Ohm R."/>
            <person name="Pangilinan J."/>
            <person name="Park H.-J."/>
            <person name="Ramirez L."/>
            <person name="Alfaro M."/>
            <person name="Sun H."/>
            <person name="Tritt A."/>
            <person name="Yoshinaga Y."/>
            <person name="Zwiers L.-H."/>
            <person name="Turgeon B."/>
            <person name="Goodwin S."/>
            <person name="Spatafora J."/>
            <person name="Crous P."/>
            <person name="Grigoriev I."/>
        </authorList>
    </citation>
    <scope>NUCLEOTIDE SEQUENCE</scope>
    <source>
        <strain evidence="1">CBS 262.69</strain>
    </source>
</reference>
<organism evidence="1 2">
    <name type="scientific">Trichodelitschia bisporula</name>
    <dbReference type="NCBI Taxonomy" id="703511"/>
    <lineage>
        <taxon>Eukaryota</taxon>
        <taxon>Fungi</taxon>
        <taxon>Dikarya</taxon>
        <taxon>Ascomycota</taxon>
        <taxon>Pezizomycotina</taxon>
        <taxon>Dothideomycetes</taxon>
        <taxon>Dothideomycetes incertae sedis</taxon>
        <taxon>Phaeotrichales</taxon>
        <taxon>Phaeotrichaceae</taxon>
        <taxon>Trichodelitschia</taxon>
    </lineage>
</organism>
<name>A0A6G1HIL7_9PEZI</name>
<evidence type="ECO:0000313" key="2">
    <source>
        <dbReference type="Proteomes" id="UP000799640"/>
    </source>
</evidence>
<protein>
    <submittedName>
        <fullName evidence="1">Uncharacterized protein</fullName>
    </submittedName>
</protein>
<dbReference type="Proteomes" id="UP000799640">
    <property type="component" value="Unassembled WGS sequence"/>
</dbReference>
<evidence type="ECO:0000313" key="1">
    <source>
        <dbReference type="EMBL" id="KAF2395696.1"/>
    </source>
</evidence>
<proteinExistence type="predicted"/>
<accession>A0A6G1HIL7</accession>